<reference evidence="2 3" key="1">
    <citation type="submission" date="2020-08" db="EMBL/GenBank/DDBJ databases">
        <title>Functional genomics of gut bacteria from endangered species of beetles.</title>
        <authorList>
            <person name="Carlos-Shanley C."/>
        </authorList>
    </citation>
    <scope>NUCLEOTIDE SEQUENCE [LARGE SCALE GENOMIC DNA]</scope>
    <source>
        <strain evidence="2 3">S00123</strain>
    </source>
</reference>
<dbReference type="RefSeq" id="WP_184267735.1">
    <property type="nucleotide sequence ID" value="NZ_JACHKY010000002.1"/>
</dbReference>
<keyword evidence="1" id="KW-0732">Signal</keyword>
<evidence type="ECO:0000256" key="1">
    <source>
        <dbReference type="SAM" id="SignalP"/>
    </source>
</evidence>
<proteinExistence type="predicted"/>
<evidence type="ECO:0000313" key="3">
    <source>
        <dbReference type="Proteomes" id="UP000539957"/>
    </source>
</evidence>
<dbReference type="AlphaFoldDB" id="A0A7W7IMX5"/>
<name>A0A7W7IMX5_9CAUL</name>
<evidence type="ECO:0000313" key="2">
    <source>
        <dbReference type="EMBL" id="MBB4797261.1"/>
    </source>
</evidence>
<organism evidence="2 3">
    <name type="scientific">Brevundimonas bullata</name>
    <dbReference type="NCBI Taxonomy" id="13160"/>
    <lineage>
        <taxon>Bacteria</taxon>
        <taxon>Pseudomonadati</taxon>
        <taxon>Pseudomonadota</taxon>
        <taxon>Alphaproteobacteria</taxon>
        <taxon>Caulobacterales</taxon>
        <taxon>Caulobacteraceae</taxon>
        <taxon>Brevundimonas</taxon>
    </lineage>
</organism>
<feature type="chain" id="PRO_5030778701" evidence="1">
    <location>
        <begin position="19"/>
        <end position="59"/>
    </location>
</feature>
<sequence>MQMLLDMLAGLIAMLAAAALSQFGVDLHAPRHADREIQRVQDCKDKPAGAIAVAAPRDC</sequence>
<protein>
    <submittedName>
        <fullName evidence="2">Uncharacterized protein</fullName>
    </submittedName>
</protein>
<gene>
    <name evidence="2" type="ORF">HNP32_000985</name>
</gene>
<accession>A0A7W7IMX5</accession>
<feature type="signal peptide" evidence="1">
    <location>
        <begin position="1"/>
        <end position="18"/>
    </location>
</feature>
<comment type="caution">
    <text evidence="2">The sequence shown here is derived from an EMBL/GenBank/DDBJ whole genome shotgun (WGS) entry which is preliminary data.</text>
</comment>
<dbReference type="Proteomes" id="UP000539957">
    <property type="component" value="Unassembled WGS sequence"/>
</dbReference>
<dbReference type="EMBL" id="JACHKY010000002">
    <property type="protein sequence ID" value="MBB4797261.1"/>
    <property type="molecule type" value="Genomic_DNA"/>
</dbReference>
<keyword evidence="3" id="KW-1185">Reference proteome</keyword>